<name>A0ACA9MJW1_9GLOM</name>
<proteinExistence type="predicted"/>
<dbReference type="Proteomes" id="UP000789860">
    <property type="component" value="Unassembled WGS sequence"/>
</dbReference>
<comment type="caution">
    <text evidence="1">The sequence shown here is derived from an EMBL/GenBank/DDBJ whole genome shotgun (WGS) entry which is preliminary data.</text>
</comment>
<accession>A0ACA9MJW1</accession>
<gene>
    <name evidence="1" type="ORF">SCALOS_LOCUS6481</name>
</gene>
<dbReference type="EMBL" id="CAJVPM010012438">
    <property type="protein sequence ID" value="CAG8588360.1"/>
    <property type="molecule type" value="Genomic_DNA"/>
</dbReference>
<feature type="non-terminal residue" evidence="1">
    <location>
        <position position="1"/>
    </location>
</feature>
<organism evidence="1 2">
    <name type="scientific">Scutellospora calospora</name>
    <dbReference type="NCBI Taxonomy" id="85575"/>
    <lineage>
        <taxon>Eukaryota</taxon>
        <taxon>Fungi</taxon>
        <taxon>Fungi incertae sedis</taxon>
        <taxon>Mucoromycota</taxon>
        <taxon>Glomeromycotina</taxon>
        <taxon>Glomeromycetes</taxon>
        <taxon>Diversisporales</taxon>
        <taxon>Gigasporaceae</taxon>
        <taxon>Scutellospora</taxon>
    </lineage>
</organism>
<evidence type="ECO:0000313" key="2">
    <source>
        <dbReference type="Proteomes" id="UP000789860"/>
    </source>
</evidence>
<protein>
    <submittedName>
        <fullName evidence="1">5212_t:CDS:1</fullName>
    </submittedName>
</protein>
<reference evidence="1" key="1">
    <citation type="submission" date="2021-06" db="EMBL/GenBank/DDBJ databases">
        <authorList>
            <person name="Kallberg Y."/>
            <person name="Tangrot J."/>
            <person name="Rosling A."/>
        </authorList>
    </citation>
    <scope>NUCLEOTIDE SEQUENCE</scope>
    <source>
        <strain evidence="1">AU212A</strain>
    </source>
</reference>
<keyword evidence="2" id="KW-1185">Reference proteome</keyword>
<evidence type="ECO:0000313" key="1">
    <source>
        <dbReference type="EMBL" id="CAG8588360.1"/>
    </source>
</evidence>
<sequence length="102" mass="12439">RKEYNSWNLLWILEEQLDNIQNIELIISEYKELLFNKLSITQKNIDTIQSILSEMMRYYKTKKEKRNFLELTVEVLVNGNIDVDDIEDISIKNMYKSFEFYF</sequence>